<gene>
    <name evidence="1" type="ORF">Naga_100221g5</name>
</gene>
<sequence>MDDVEKKTCRKSMNRKAFDLKKIRTFPARPQGGGKRLENILHRFILVDSYKQACQHYVHVVCYKSAQDTVETQPPRGVLQKCTGHCRDATYLVDVIFSYFAMRFGMPFDLYTQSVYV</sequence>
<proteinExistence type="predicted"/>
<comment type="caution">
    <text evidence="1">The sequence shown here is derived from an EMBL/GenBank/DDBJ whole genome shotgun (WGS) entry which is preliminary data.</text>
</comment>
<dbReference type="EMBL" id="AZIL01002680">
    <property type="protein sequence ID" value="EWM21047.1"/>
    <property type="molecule type" value="Genomic_DNA"/>
</dbReference>
<organism evidence="1 2">
    <name type="scientific">Nannochloropsis gaditana</name>
    <dbReference type="NCBI Taxonomy" id="72520"/>
    <lineage>
        <taxon>Eukaryota</taxon>
        <taxon>Sar</taxon>
        <taxon>Stramenopiles</taxon>
        <taxon>Ochrophyta</taxon>
        <taxon>Eustigmatophyceae</taxon>
        <taxon>Eustigmatales</taxon>
        <taxon>Monodopsidaceae</taxon>
        <taxon>Nannochloropsis</taxon>
    </lineage>
</organism>
<reference evidence="1 2" key="1">
    <citation type="journal article" date="2014" name="Mol. Plant">
        <title>Chromosome Scale Genome Assembly and Transcriptome Profiling of Nannochloropsis gaditana in Nitrogen Depletion.</title>
        <authorList>
            <person name="Corteggiani Carpinelli E."/>
            <person name="Telatin A."/>
            <person name="Vitulo N."/>
            <person name="Forcato C."/>
            <person name="D'Angelo M."/>
            <person name="Schiavon R."/>
            <person name="Vezzi A."/>
            <person name="Giacometti G.M."/>
            <person name="Morosinotto T."/>
            <person name="Valle G."/>
        </authorList>
    </citation>
    <scope>NUCLEOTIDE SEQUENCE [LARGE SCALE GENOMIC DNA]</scope>
    <source>
        <strain evidence="1 2">B-31</strain>
    </source>
</reference>
<keyword evidence="2" id="KW-1185">Reference proteome</keyword>
<evidence type="ECO:0000313" key="1">
    <source>
        <dbReference type="EMBL" id="EWM21047.1"/>
    </source>
</evidence>
<evidence type="ECO:0000313" key="2">
    <source>
        <dbReference type="Proteomes" id="UP000019335"/>
    </source>
</evidence>
<name>W7T2T8_9STRA</name>
<dbReference type="Proteomes" id="UP000019335">
    <property type="component" value="Unassembled WGS sequence"/>
</dbReference>
<accession>W7T2T8</accession>
<protein>
    <submittedName>
        <fullName evidence="1">Uncharacterized protein</fullName>
    </submittedName>
</protein>
<dbReference type="AlphaFoldDB" id="W7T2T8"/>